<proteinExistence type="predicted"/>
<evidence type="ECO:0000256" key="1">
    <source>
        <dbReference type="SAM" id="SignalP"/>
    </source>
</evidence>
<keyword evidence="3" id="KW-1185">Reference proteome</keyword>
<dbReference type="EMBL" id="JAVRHZ010000002">
    <property type="protein sequence ID" value="MDT0555352.1"/>
    <property type="molecule type" value="Genomic_DNA"/>
</dbReference>
<comment type="caution">
    <text evidence="2">The sequence shown here is derived from an EMBL/GenBank/DDBJ whole genome shotgun (WGS) entry which is preliminary data.</text>
</comment>
<gene>
    <name evidence="2" type="ORF">RM538_05010</name>
</gene>
<sequence>MKTALLLFTILFSFSIYGQELTGVYVKDFDLNDGKTLIRTLDLKDDGTFTFHNFRKNFSIDKTKKSTYGKGTWRQDKKIITFFTDKETDIDEKYTLDFNETKARFHSKNPRDKSDRVILPSLTFFESNIPILENFKVFKK</sequence>
<accession>A0ABU2YAY8</accession>
<name>A0ABU2YAY8_9FLAO</name>
<dbReference type="RefSeq" id="WP_311332306.1">
    <property type="nucleotide sequence ID" value="NZ_JAVRHZ010000002.1"/>
</dbReference>
<evidence type="ECO:0000313" key="3">
    <source>
        <dbReference type="Proteomes" id="UP001254488"/>
    </source>
</evidence>
<evidence type="ECO:0000313" key="2">
    <source>
        <dbReference type="EMBL" id="MDT0555352.1"/>
    </source>
</evidence>
<dbReference type="Proteomes" id="UP001254488">
    <property type="component" value="Unassembled WGS sequence"/>
</dbReference>
<reference evidence="2 3" key="1">
    <citation type="submission" date="2023-09" db="EMBL/GenBank/DDBJ databases">
        <authorList>
            <person name="Rey-Velasco X."/>
        </authorList>
    </citation>
    <scope>NUCLEOTIDE SEQUENCE [LARGE SCALE GENOMIC DNA]</scope>
    <source>
        <strain evidence="2 3">W242</strain>
    </source>
</reference>
<feature type="chain" id="PRO_5045648229" description="Lipocalin-like domain-containing protein" evidence="1">
    <location>
        <begin position="19"/>
        <end position="140"/>
    </location>
</feature>
<organism evidence="2 3">
    <name type="scientific">Patiriisocius hiemis</name>
    <dbReference type="NCBI Taxonomy" id="3075604"/>
    <lineage>
        <taxon>Bacteria</taxon>
        <taxon>Pseudomonadati</taxon>
        <taxon>Bacteroidota</taxon>
        <taxon>Flavobacteriia</taxon>
        <taxon>Flavobacteriales</taxon>
        <taxon>Flavobacteriaceae</taxon>
        <taxon>Patiriisocius</taxon>
    </lineage>
</organism>
<protein>
    <recommendedName>
        <fullName evidence="4">Lipocalin-like domain-containing protein</fullName>
    </recommendedName>
</protein>
<evidence type="ECO:0008006" key="4">
    <source>
        <dbReference type="Google" id="ProtNLM"/>
    </source>
</evidence>
<keyword evidence="1" id="KW-0732">Signal</keyword>
<feature type="signal peptide" evidence="1">
    <location>
        <begin position="1"/>
        <end position="18"/>
    </location>
</feature>